<name>K7A3I4_9ALTE</name>
<evidence type="ECO:0000313" key="2">
    <source>
        <dbReference type="Proteomes" id="UP000006322"/>
    </source>
</evidence>
<dbReference type="AlphaFoldDB" id="K7A3I4"/>
<reference evidence="2" key="1">
    <citation type="journal article" date="2014" name="Environ. Microbiol.">
        <title>Comparative genomics of the marine bacterial genus Glaciecola reveals the high degree of genomic diversity and genomic characteristic for cold adaptation.</title>
        <authorList>
            <person name="Qin Q.L."/>
            <person name="Xie B.B."/>
            <person name="Yu Y."/>
            <person name="Shu Y.L."/>
            <person name="Rong J.C."/>
            <person name="Zhang Y.J."/>
            <person name="Zhao D.L."/>
            <person name="Chen X.L."/>
            <person name="Zhang X.Y."/>
            <person name="Chen B."/>
            <person name="Zhou B.C."/>
            <person name="Zhang Y.Z."/>
        </authorList>
    </citation>
    <scope>NUCLEOTIDE SEQUENCE [LARGE SCALE GENOMIC DNA]</scope>
    <source>
        <strain evidence="2">LMG 21857</strain>
    </source>
</reference>
<dbReference type="Proteomes" id="UP000006322">
    <property type="component" value="Unassembled WGS sequence"/>
</dbReference>
<sequence length="60" mass="6676">MNTSAKERLQRACPTKAKYADISSAQSLGTTAFECFDSKGIPTSITFHLCLRLGFIQAYW</sequence>
<proteinExistence type="predicted"/>
<accession>K7A3I4</accession>
<evidence type="ECO:0000313" key="1">
    <source>
        <dbReference type="EMBL" id="GAC35463.1"/>
    </source>
</evidence>
<dbReference type="STRING" id="1129793.GPLA_4589"/>
<organism evidence="1 2">
    <name type="scientific">Paraglaciecola polaris LMG 21857</name>
    <dbReference type="NCBI Taxonomy" id="1129793"/>
    <lineage>
        <taxon>Bacteria</taxon>
        <taxon>Pseudomonadati</taxon>
        <taxon>Pseudomonadota</taxon>
        <taxon>Gammaproteobacteria</taxon>
        <taxon>Alteromonadales</taxon>
        <taxon>Alteromonadaceae</taxon>
        <taxon>Paraglaciecola</taxon>
    </lineage>
</organism>
<keyword evidence="2" id="KW-1185">Reference proteome</keyword>
<gene>
    <name evidence="1" type="ORF">GPLA_4589</name>
</gene>
<dbReference type="EMBL" id="BAER01000138">
    <property type="protein sequence ID" value="GAC35463.1"/>
    <property type="molecule type" value="Genomic_DNA"/>
</dbReference>
<comment type="caution">
    <text evidence="1">The sequence shown here is derived from an EMBL/GenBank/DDBJ whole genome shotgun (WGS) entry which is preliminary data.</text>
</comment>
<protein>
    <submittedName>
        <fullName evidence="1">Uncharacterized protein</fullName>
    </submittedName>
</protein>